<organism evidence="2 3">
    <name type="scientific">Aphanizomenon flos-aquae LD13</name>
    <dbReference type="NCBI Taxonomy" id="1710894"/>
    <lineage>
        <taxon>Bacteria</taxon>
        <taxon>Bacillati</taxon>
        <taxon>Cyanobacteriota</taxon>
        <taxon>Cyanophyceae</taxon>
        <taxon>Nostocales</taxon>
        <taxon>Aphanizomenonaceae</taxon>
        <taxon>Aphanizomenon</taxon>
    </lineage>
</organism>
<sequence length="161" mass="18054">MLKIYSLHLTNRLQQILSQPLIFATLTTASLIYGTFSVNSEVVAQILNLNNTEVTNYAKAVLGVEPVRRQAFEEIKKLIGSKDIPKVICNDPTSVNVLPGKAKDIAINYCNNSQKIVEDSGLTIERFNKITLEIHNNNPLKQQLYNTLLRLQKSTTTTKPK</sequence>
<evidence type="ECO:0000313" key="3">
    <source>
        <dbReference type="Proteomes" id="UP000092382"/>
    </source>
</evidence>
<comment type="caution">
    <text evidence="2">The sequence shown here is derived from an EMBL/GenBank/DDBJ whole genome shotgun (WGS) entry which is preliminary data.</text>
</comment>
<evidence type="ECO:0000313" key="2">
    <source>
        <dbReference type="EMBL" id="OBQ21071.1"/>
    </source>
</evidence>
<evidence type="ECO:0000259" key="1">
    <source>
        <dbReference type="Pfam" id="PF13767"/>
    </source>
</evidence>
<protein>
    <recommendedName>
        <fullName evidence="1">DUF4168 domain-containing protein</fullName>
    </recommendedName>
</protein>
<name>A0A1B7VM99_APHFL</name>
<dbReference type="PATRIC" id="fig|1710894.3.peg.1945"/>
<reference evidence="2 3" key="1">
    <citation type="submission" date="2015-09" db="EMBL/GenBank/DDBJ databases">
        <title>Whole genome shotgun sequence assembly of Aphanizomenon flos-aquae UKL13.</title>
        <authorList>
            <person name="Driscoll C."/>
        </authorList>
    </citation>
    <scope>NUCLEOTIDE SEQUENCE [LARGE SCALE GENOMIC DNA]</scope>
    <source>
        <strain evidence="2">MDT13</strain>
    </source>
</reference>
<dbReference type="AlphaFoldDB" id="A0A1B7VM99"/>
<dbReference type="Proteomes" id="UP000092382">
    <property type="component" value="Unassembled WGS sequence"/>
</dbReference>
<gene>
    <name evidence="2" type="ORF">AN481_16735</name>
</gene>
<dbReference type="InterPro" id="IPR025433">
    <property type="entry name" value="DUF4168"/>
</dbReference>
<proteinExistence type="predicted"/>
<dbReference type="Pfam" id="PF13767">
    <property type="entry name" value="DUF4168"/>
    <property type="match status" value="1"/>
</dbReference>
<feature type="domain" description="DUF4168" evidence="1">
    <location>
        <begin position="51"/>
        <end position="143"/>
    </location>
</feature>
<dbReference type="EMBL" id="LJOY01000071">
    <property type="protein sequence ID" value="OBQ21071.1"/>
    <property type="molecule type" value="Genomic_DNA"/>
</dbReference>
<accession>A0A1B7VM99</accession>
<dbReference type="STRING" id="1803587.GCA_001593825_02696"/>